<dbReference type="CDD" id="cd00033">
    <property type="entry name" value="CCP"/>
    <property type="match status" value="25"/>
</dbReference>
<dbReference type="CDD" id="cd01450">
    <property type="entry name" value="vWFA_subfamily_ECM"/>
    <property type="match status" value="1"/>
</dbReference>
<dbReference type="Pfam" id="PF00084">
    <property type="entry name" value="Sushi"/>
    <property type="match status" value="27"/>
</dbReference>
<feature type="domain" description="Sushi" evidence="7">
    <location>
        <begin position="258"/>
        <end position="318"/>
    </location>
</feature>
<feature type="domain" description="Sushi" evidence="7">
    <location>
        <begin position="1026"/>
        <end position="1087"/>
    </location>
</feature>
<dbReference type="InterPro" id="IPR036465">
    <property type="entry name" value="vWFA_dom_sf"/>
</dbReference>
<feature type="disulfide bond" evidence="5">
    <location>
        <begin position="260"/>
        <end position="303"/>
    </location>
</feature>
<feature type="domain" description="Sushi" evidence="7">
    <location>
        <begin position="72"/>
        <end position="134"/>
    </location>
</feature>
<dbReference type="STRING" id="7719.ENSCINP00000002475"/>
<protein>
    <submittedName>
        <fullName evidence="8">Uncharacterized protein</fullName>
    </submittedName>
</protein>
<evidence type="ECO:0000313" key="9">
    <source>
        <dbReference type="Proteomes" id="UP000008144"/>
    </source>
</evidence>
<keyword evidence="9" id="KW-1185">Reference proteome</keyword>
<dbReference type="PANTHER" id="PTHR19325:SF560">
    <property type="entry name" value="SUSHI, VON WILLEBRAND FACTOR TYPE A, EGF AND PENTRAXIN DOMAIN-CONTAINING PROTEIN 1"/>
    <property type="match status" value="1"/>
</dbReference>
<feature type="domain" description="Sushi" evidence="7">
    <location>
        <begin position="135"/>
        <end position="198"/>
    </location>
</feature>
<dbReference type="InterPro" id="IPR050350">
    <property type="entry name" value="Compl-Cell_Adhes-Reg"/>
</dbReference>
<evidence type="ECO:0000256" key="4">
    <source>
        <dbReference type="ARBA" id="ARBA00023180"/>
    </source>
</evidence>
<feature type="disulfide bond" evidence="5">
    <location>
        <begin position="730"/>
        <end position="757"/>
    </location>
</feature>
<reference evidence="8" key="2">
    <citation type="journal article" date="2008" name="Genome Biol.">
        <title>Improved genome assembly and evidence-based global gene model set for the chordate Ciona intestinalis: new insight into intron and operon populations.</title>
        <authorList>
            <person name="Satou Y."/>
            <person name="Mineta K."/>
            <person name="Ogasawara M."/>
            <person name="Sasakura Y."/>
            <person name="Shoguchi E."/>
            <person name="Ueno K."/>
            <person name="Yamada L."/>
            <person name="Matsumoto J."/>
            <person name="Wasserscheid J."/>
            <person name="Dewar K."/>
            <person name="Wiley G.B."/>
            <person name="Macmil S.L."/>
            <person name="Roe B.A."/>
            <person name="Zeller R.W."/>
            <person name="Hastings K.E."/>
            <person name="Lemaire P."/>
            <person name="Lindquist E."/>
            <person name="Endo T."/>
            <person name="Hotta K."/>
            <person name="Inaba K."/>
        </authorList>
    </citation>
    <scope>NUCLEOTIDE SEQUENCE [LARGE SCALE GENOMIC DNA]</scope>
    <source>
        <strain evidence="8">wild type</strain>
    </source>
</reference>
<name>F6ZVR9_CIOIN</name>
<feature type="disulfide bond" evidence="5">
    <location>
        <begin position="600"/>
        <end position="627"/>
    </location>
</feature>
<feature type="domain" description="VWFA" evidence="6">
    <location>
        <begin position="1771"/>
        <end position="1944"/>
    </location>
</feature>
<feature type="disulfide bond" evidence="5">
    <location>
        <begin position="1640"/>
        <end position="1683"/>
    </location>
</feature>
<dbReference type="InterPro" id="IPR035976">
    <property type="entry name" value="Sushi/SCR/CCP_sf"/>
</dbReference>
<evidence type="ECO:0000256" key="2">
    <source>
        <dbReference type="ARBA" id="ARBA00022737"/>
    </source>
</evidence>
<dbReference type="PROSITE" id="PS50923">
    <property type="entry name" value="SUSHI"/>
    <property type="match status" value="26"/>
</dbReference>
<feature type="domain" description="Sushi" evidence="7">
    <location>
        <begin position="1088"/>
        <end position="1151"/>
    </location>
</feature>
<evidence type="ECO:0000313" key="8">
    <source>
        <dbReference type="Ensembl" id="ENSCINP00000002475.3"/>
    </source>
</evidence>
<feature type="disulfide bond" evidence="5">
    <location>
        <begin position="414"/>
        <end position="441"/>
    </location>
</feature>
<dbReference type="SMART" id="SM00327">
    <property type="entry name" value="VWA"/>
    <property type="match status" value="1"/>
</dbReference>
<feature type="disulfide bond" evidence="5">
    <location>
        <begin position="228"/>
        <end position="255"/>
    </location>
</feature>
<feature type="domain" description="Sushi" evidence="7">
    <location>
        <begin position="506"/>
        <end position="570"/>
    </location>
</feature>
<organism evidence="8 9">
    <name type="scientific">Ciona intestinalis</name>
    <name type="common">Transparent sea squirt</name>
    <name type="synonym">Ascidia intestinalis</name>
    <dbReference type="NCBI Taxonomy" id="7719"/>
    <lineage>
        <taxon>Eukaryota</taxon>
        <taxon>Metazoa</taxon>
        <taxon>Chordata</taxon>
        <taxon>Tunicata</taxon>
        <taxon>Ascidiacea</taxon>
        <taxon>Phlebobranchia</taxon>
        <taxon>Cionidae</taxon>
        <taxon>Ciona</taxon>
    </lineage>
</organism>
<feature type="disulfide bond" evidence="5">
    <location>
        <begin position="1548"/>
        <end position="1575"/>
    </location>
</feature>
<dbReference type="Ensembl" id="ENSCINT00000002475.3">
    <property type="protein sequence ID" value="ENSCINP00000002475.3"/>
    <property type="gene ID" value="ENSCING00000001272.3"/>
</dbReference>
<keyword evidence="4" id="KW-0325">Glycoprotein</keyword>
<dbReference type="InterPro" id="IPR000436">
    <property type="entry name" value="Sushi_SCR_CCP_dom"/>
</dbReference>
<proteinExistence type="predicted"/>
<feature type="domain" description="Sushi" evidence="7">
    <location>
        <begin position="444"/>
        <end position="505"/>
    </location>
</feature>
<dbReference type="InterPro" id="IPR002035">
    <property type="entry name" value="VWF_A"/>
</dbReference>
<dbReference type="InParanoid" id="F6ZVR9"/>
<feature type="domain" description="Sushi" evidence="7">
    <location>
        <begin position="696"/>
        <end position="759"/>
    </location>
</feature>
<evidence type="ECO:0000256" key="1">
    <source>
        <dbReference type="ARBA" id="ARBA00022659"/>
    </source>
</evidence>
<evidence type="ECO:0000259" key="7">
    <source>
        <dbReference type="PROSITE" id="PS50923"/>
    </source>
</evidence>
<dbReference type="PANTHER" id="PTHR19325">
    <property type="entry name" value="COMPLEMENT COMPONENT-RELATED SUSHI DOMAIN-CONTAINING"/>
    <property type="match status" value="1"/>
</dbReference>
<sequence length="1969" mass="216535">ADWAPTIGHCNKVRCPALSQPQDGSMTCTDENKFESVCSFSCDRGYERIGAASSTCQSNRTFTQDAPTCREILCPIEFTTLANGNVVCSDSNRFDSHCEHTCDDGYQLTEDSSPTTRCQIDYQWNVLNKPVCVKKLCSHADPTLVNALDHGSIDCSDDMRYQSQCTLTCNIGYEKTGSGNTVCLADQTWSENFGVCRKIECPPFTPPINGGVTCSDANRYQSNCLFHCDAGYEIIGEVTSQCQHNRSFNNEAPICQKTRCPTTHLTATHATTVCSESNLFESVCGYECIPGYEVTQGVTTVTCMDDQTWSGEKVTCEKKVCSSNDTDLIKAERNGQLTCTDGHIFNSVCSLQCDIGYRLIDGGLNETRCNEDGVWEATIGYCIKIECPVLIDPVNGRISCSENSKYLSECEFECHAGYEVVGSATTLCQADKTWTNVSPTCQRISCPSSHLTLTHGFSSCTITNKFESVCTYQCNQGYEMSSTDSNQSECTDQMMWTNQKPTCMKKKCPMNSADIVKASLIGEVVCSEENLYESQCSLDCPPGYEVTEGNSEITCTHTAQWSGTMGYCQRISCGVLTPPTNSTMVCSNQDKYESTCEFTCTPGYYRAGEHSTTCQANGTYSNQLPSCHKISCPDDHNSVQFGTVNCTEGNLFQSVCTYQCNEGYQVFGSYITEAHVTSQCQYFGEWTEEVPICEKKTCSHEDEAFVAAMETGMVDCSDANRAGSVCRITCRDGHHVIGQNVITCTSAGAWSGFIGYCENIECSSLTPPNHGDITCTSDHDFASTCTYQCNEGYQFITSNQAIPVNISTRCTADTTWTLPTQPQCQKKQCPLWSSFNNGIQNCTDNNNYMSQCLYVCDDGYRLVQPSNSNNQHSEVITCGSEGVWDVNEEPQCTRIMCSPNTTQIQQSEPHGVITCTNNALFQSQCLLQCNKGYELGGDNNVTSCGSSLEWMPVLSSCEKIQCPPLMAPTNGQISCSEDNLFKSRCKVTCDVGYEVVDPEDDYDVIKGIQCRADGTWCGEVPECRKITCPSSHMTISHGSVVCSDSNIYQSRCSYHCDVGYHMIQGQVDTAECMHTKMWNNPTPTCDNNRCPANDTSIQEALVFGDVTCTDENKFGSRCLLRCYDGYEMSGEPGTNCLESGVWSNGIGLCSKIECSRLDVPHTTLRCTDGAHFQSICVFDCIEGYTLEDPTPYNMVCQADGSWVGNTPTCQKINCPAEPIRHIENGQVSCDNGYKYESQCVFVCDPGFTIHHSGDYYVTTLASSCLANGTWDFVFTPQCVRVTCPTMNVMNGRLNCSESSTYGSRCALLCDNGYQPSSQSVIVNCDVSGQWWPQLATCQKLTCPTPSIPNTHLTCSDGHKFASICSFSGCDHGYEALGDYDVISCMGDGQWLGSAPQCTKKTCSASFLTLNNGRVLCNNSNYFQSECEFLCNNGYELNQATNIAHCGDTKEWDLMVQPACMLRRTCASSHIPYGTIQCKNNLCRLNCDLTSTLVGASESNCTEVNGILSWSTPLGTCLRQSCPALTTPTHATMDCNNRFKFRSVCRFRCSRGYRLSGSIATRCNAGLQWTNQVPSCEVISCNASFQNIEHGNAVQSNSNIPGSVTTYTCDDGYQLDGQSQVTCNNNGQWSSVKPQCKRLQCPPLHIANGGYQCNRDIHNEMGSECNFTCNQLHQLDGNHTTTICGSNGQWTNQAPYCRGHCDVIFNHIDNGQVTCTNSNYHHSQCSFQCNPGTLTNPITHHGSHVMTCQSNGRWGGTPPCCAESCPTRTKVDLYIVLESSTSGESDDWNRLLGFVETLIRRFSIDDSTTLVGLLRYHRNVDVIGEVSLGRYRNIEELSRAVKFLPYGGYGSNIGQTLEHLATDSLLVDTNRPNVRDHVILFTDGSSDDNVTASAGLLKQRATVQVVGMDGTKTQLQQLEEIATKPSYVHTVSNISQLGTSVIDAIIMNMCQNPCLLSQSYQNEMHNYIQV</sequence>
<reference evidence="8" key="3">
    <citation type="submission" date="2025-08" db="UniProtKB">
        <authorList>
            <consortium name="Ensembl"/>
        </authorList>
    </citation>
    <scope>IDENTIFICATION</scope>
</reference>
<dbReference type="HOGENOM" id="CLU_236608_0_0_1"/>
<dbReference type="GeneTree" id="ENSGT00940000163310"/>
<feature type="domain" description="Sushi" evidence="7">
    <location>
        <begin position="1340"/>
        <end position="1399"/>
    </location>
</feature>
<dbReference type="SUPFAM" id="SSF57535">
    <property type="entry name" value="Complement control module/SCR domain"/>
    <property type="match status" value="27"/>
</dbReference>
<dbReference type="Proteomes" id="UP000008144">
    <property type="component" value="Chromosome 1"/>
</dbReference>
<dbReference type="SUPFAM" id="SSF53300">
    <property type="entry name" value="vWA-like"/>
    <property type="match status" value="1"/>
</dbReference>
<feature type="domain" description="Sushi" evidence="7">
    <location>
        <begin position="1578"/>
        <end position="1637"/>
    </location>
</feature>
<feature type="domain" description="Sushi" evidence="7">
    <location>
        <begin position="199"/>
        <end position="257"/>
    </location>
</feature>
<dbReference type="OMA" id="AIGCQSP"/>
<feature type="domain" description="Sushi" evidence="7">
    <location>
        <begin position="895"/>
        <end position="959"/>
    </location>
</feature>
<feature type="disulfide bond" evidence="5">
    <location>
        <begin position="169"/>
        <end position="196"/>
    </location>
</feature>
<feature type="domain" description="Sushi" evidence="7">
    <location>
        <begin position="630"/>
        <end position="695"/>
    </location>
</feature>
<reference evidence="9" key="1">
    <citation type="journal article" date="2002" name="Science">
        <title>The draft genome of Ciona intestinalis: insights into chordate and vertebrate origins.</title>
        <authorList>
            <person name="Dehal P."/>
            <person name="Satou Y."/>
            <person name="Campbell R.K."/>
            <person name="Chapman J."/>
            <person name="Degnan B."/>
            <person name="De Tomaso A."/>
            <person name="Davidson B."/>
            <person name="Di Gregorio A."/>
            <person name="Gelpke M."/>
            <person name="Goodstein D.M."/>
            <person name="Harafuji N."/>
            <person name="Hastings K.E."/>
            <person name="Ho I."/>
            <person name="Hotta K."/>
            <person name="Huang W."/>
            <person name="Kawashima T."/>
            <person name="Lemaire P."/>
            <person name="Martinez D."/>
            <person name="Meinertzhagen I.A."/>
            <person name="Necula S."/>
            <person name="Nonaka M."/>
            <person name="Putnam N."/>
            <person name="Rash S."/>
            <person name="Saiga H."/>
            <person name="Satake M."/>
            <person name="Terry A."/>
            <person name="Yamada L."/>
            <person name="Wang H.G."/>
            <person name="Awazu S."/>
            <person name="Azumi K."/>
            <person name="Boore J."/>
            <person name="Branno M."/>
            <person name="Chin-Bow S."/>
            <person name="DeSantis R."/>
            <person name="Doyle S."/>
            <person name="Francino P."/>
            <person name="Keys D.N."/>
            <person name="Haga S."/>
            <person name="Hayashi H."/>
            <person name="Hino K."/>
            <person name="Imai K.S."/>
            <person name="Inaba K."/>
            <person name="Kano S."/>
            <person name="Kobayashi K."/>
            <person name="Kobayashi M."/>
            <person name="Lee B.I."/>
            <person name="Makabe K.W."/>
            <person name="Manohar C."/>
            <person name="Matassi G."/>
            <person name="Medina M."/>
            <person name="Mochizuki Y."/>
            <person name="Mount S."/>
            <person name="Morishita T."/>
            <person name="Miura S."/>
            <person name="Nakayama A."/>
            <person name="Nishizaka S."/>
            <person name="Nomoto H."/>
            <person name="Ohta F."/>
            <person name="Oishi K."/>
            <person name="Rigoutsos I."/>
            <person name="Sano M."/>
            <person name="Sasaki A."/>
            <person name="Sasakura Y."/>
            <person name="Shoguchi E."/>
            <person name="Shin-i T."/>
            <person name="Spagnuolo A."/>
            <person name="Stainier D."/>
            <person name="Suzuki M.M."/>
            <person name="Tassy O."/>
            <person name="Takatori N."/>
            <person name="Tokuoka M."/>
            <person name="Yagi K."/>
            <person name="Yoshizaki F."/>
            <person name="Wada S."/>
            <person name="Zhang C."/>
            <person name="Hyatt P.D."/>
            <person name="Larimer F."/>
            <person name="Detter C."/>
            <person name="Doggett N."/>
            <person name="Glavina T."/>
            <person name="Hawkins T."/>
            <person name="Richardson P."/>
            <person name="Lucas S."/>
            <person name="Kohara Y."/>
            <person name="Levine M."/>
            <person name="Satoh N."/>
            <person name="Rokhsar D.S."/>
        </authorList>
    </citation>
    <scope>NUCLEOTIDE SEQUENCE [LARGE SCALE GENOMIC DNA]</scope>
</reference>
<dbReference type="EMBL" id="EAAA01000079">
    <property type="status" value="NOT_ANNOTATED_CDS"/>
    <property type="molecule type" value="Genomic_DNA"/>
</dbReference>
<feature type="domain" description="Sushi" evidence="7">
    <location>
        <begin position="1519"/>
        <end position="1577"/>
    </location>
</feature>
<accession>F6ZVR9</accession>
<feature type="disulfide bond" evidence="5">
    <location>
        <begin position="1122"/>
        <end position="1149"/>
    </location>
</feature>
<feature type="domain" description="Sushi" evidence="7">
    <location>
        <begin position="1212"/>
        <end position="1280"/>
    </location>
</feature>
<feature type="disulfide bond" evidence="5">
    <location>
        <begin position="42"/>
        <end position="69"/>
    </location>
</feature>
<feature type="domain" description="Sushi" evidence="7">
    <location>
        <begin position="385"/>
        <end position="443"/>
    </location>
</feature>
<feature type="domain" description="Sushi" evidence="7">
    <location>
        <begin position="571"/>
        <end position="629"/>
    </location>
</feature>
<keyword evidence="1 5" id="KW-0768">Sushi</keyword>
<feature type="domain" description="Sushi" evidence="7">
    <location>
        <begin position="760"/>
        <end position="826"/>
    </location>
</feature>
<keyword evidence="3 5" id="KW-1015">Disulfide bond</keyword>
<evidence type="ECO:0000259" key="6">
    <source>
        <dbReference type="PROSITE" id="PS50234"/>
    </source>
</evidence>
<dbReference type="Gene3D" id="3.40.50.410">
    <property type="entry name" value="von Willebrand factor, type A domain"/>
    <property type="match status" value="1"/>
</dbReference>
<dbReference type="SMART" id="SM00032">
    <property type="entry name" value="CCP"/>
    <property type="match status" value="28"/>
</dbReference>
<feature type="domain" description="Sushi" evidence="7">
    <location>
        <begin position="960"/>
        <end position="1025"/>
    </location>
</feature>
<feature type="domain" description="Sushi" evidence="7">
    <location>
        <begin position="319"/>
        <end position="384"/>
    </location>
</feature>
<feature type="domain" description="Sushi" evidence="7">
    <location>
        <begin position="1400"/>
        <end position="1461"/>
    </location>
</feature>
<keyword evidence="2" id="KW-0677">Repeat</keyword>
<dbReference type="Gene3D" id="2.10.70.10">
    <property type="entry name" value="Complement Module, domain 1"/>
    <property type="match status" value="27"/>
</dbReference>
<evidence type="ECO:0000256" key="3">
    <source>
        <dbReference type="ARBA" id="ARBA00023157"/>
    </source>
</evidence>
<dbReference type="Pfam" id="PF00092">
    <property type="entry name" value="VWA"/>
    <property type="match status" value="1"/>
</dbReference>
<comment type="caution">
    <text evidence="5">Lacks conserved residue(s) required for the propagation of feature annotation.</text>
</comment>
<feature type="domain" description="Sushi" evidence="7">
    <location>
        <begin position="1152"/>
        <end position="1211"/>
    </location>
</feature>
<feature type="domain" description="Sushi" evidence="7">
    <location>
        <begin position="827"/>
        <end position="894"/>
    </location>
</feature>
<feature type="domain" description="Sushi" evidence="7">
    <location>
        <begin position="13"/>
        <end position="71"/>
    </location>
</feature>
<dbReference type="PROSITE" id="PS50234">
    <property type="entry name" value="VWFA"/>
    <property type="match status" value="1"/>
</dbReference>
<evidence type="ECO:0000256" key="5">
    <source>
        <dbReference type="PROSITE-ProRule" id="PRU00302"/>
    </source>
</evidence>
<feature type="disulfide bond" evidence="5">
    <location>
        <begin position="1608"/>
        <end position="1635"/>
    </location>
</feature>
<feature type="domain" description="Sushi" evidence="7">
    <location>
        <begin position="1638"/>
        <end position="1698"/>
    </location>
</feature>
<dbReference type="FunCoup" id="F6ZVR9">
    <property type="interactions" value="1"/>
</dbReference>
<feature type="domain" description="Sushi" evidence="7">
    <location>
        <begin position="1281"/>
        <end position="1339"/>
    </location>
</feature>
<feature type="disulfide bond" evidence="5">
    <location>
        <begin position="1402"/>
        <end position="1445"/>
    </location>
</feature>
<reference evidence="8" key="4">
    <citation type="submission" date="2025-09" db="UniProtKB">
        <authorList>
            <consortium name="Ensembl"/>
        </authorList>
    </citation>
    <scope>IDENTIFICATION</scope>
</reference>